<feature type="chain" id="PRO_5045236858" description="PPM-type phosphatase domain-containing protein" evidence="3">
    <location>
        <begin position="22"/>
        <end position="698"/>
    </location>
</feature>
<feature type="domain" description="PPM-type phosphatase" evidence="4">
    <location>
        <begin position="476"/>
        <end position="692"/>
    </location>
</feature>
<evidence type="ECO:0000256" key="2">
    <source>
        <dbReference type="SAM" id="Phobius"/>
    </source>
</evidence>
<dbReference type="PANTHER" id="PTHR43156:SF2">
    <property type="entry name" value="STAGE II SPORULATION PROTEIN E"/>
    <property type="match status" value="1"/>
</dbReference>
<feature type="transmembrane region" description="Helical" evidence="2">
    <location>
        <begin position="418"/>
        <end position="435"/>
    </location>
</feature>
<evidence type="ECO:0000256" key="1">
    <source>
        <dbReference type="ARBA" id="ARBA00022801"/>
    </source>
</evidence>
<dbReference type="SMART" id="SM00331">
    <property type="entry name" value="PP2C_SIG"/>
    <property type="match status" value="1"/>
</dbReference>
<accession>A0ABM6MB27</accession>
<dbReference type="Pfam" id="PF05226">
    <property type="entry name" value="CHASE2"/>
    <property type="match status" value="1"/>
</dbReference>
<dbReference type="EMBL" id="CP020083">
    <property type="protein sequence ID" value="ASR53215.1"/>
    <property type="molecule type" value="Genomic_DNA"/>
</dbReference>
<feature type="signal peptide" evidence="3">
    <location>
        <begin position="1"/>
        <end position="21"/>
    </location>
</feature>
<dbReference type="InterPro" id="IPR036457">
    <property type="entry name" value="PPM-type-like_dom_sf"/>
</dbReference>
<keyword evidence="3" id="KW-0732">Signal</keyword>
<name>A0ABM6MB27_9SPHN</name>
<evidence type="ECO:0000313" key="7">
    <source>
        <dbReference type="Proteomes" id="UP000258016"/>
    </source>
</evidence>
<sequence>MLRWRCCAPMTALKSPSSAAALPSRTLWLAALAGFAAAALLSIALSPREQNTVFDGWQWLSPRDLSQSDVRVVAIGDESLEVIGSWPWPRRVFATLTQRLAEGGASAIGYDIIFAEPDAVSPSRFSRLYPPDSPATEAWLSRLGSMDDEFADAISTAPVVLGRAGVSLGGANPADLNQWATITGKPPAALPRYPLVQRNLDTLEQRAPGFGLLNGKPDSDGRVRGVPLVQRTGEALVPGLALELARVALEQQTGTDPQITLTPGSVQIGDRTIPIDESGRMRLHFAEIPQDHVYSAIEILSEDFDLDQLRGKTVIVSLTAEGSPDIVATPLGSEMFGVLVQAQAADAIRRGGWLVRPVWSQAAEWISGALLAIILLLAARQTRGRMTWGVLAAALVVLPLASWLLFRFADTLFDPVRPLLLGSGAALAVFGALFSEARRERAVLRDAQNRTEGELDAARAIQLGMLPDRTALARLDPRIDIAAQLEAAKSVGGDFYDIIALDADRVMILIADVTGKGVPAALFMALSKALSRSVMLRSPGDLADTAAMLNTELMRDSGDALGLTMLLCLIDLATGRVEMVNAGHDNPLRITTSGEVIEEALEGGPPFCIMDYPWPAEHLTLLPGEALVLITDGVTEAQNRDEQLFGTQRTRDALIADQSSAAAMVATMCDAVRAFEQGTDPSDDLTVVAFRYLGANPA</sequence>
<keyword evidence="2" id="KW-0812">Transmembrane</keyword>
<keyword evidence="2" id="KW-1133">Transmembrane helix</keyword>
<dbReference type="Proteomes" id="UP000258016">
    <property type="component" value="Chromosome"/>
</dbReference>
<gene>
    <name evidence="6" type="ORF">B5J99_18580</name>
</gene>
<dbReference type="InterPro" id="IPR052016">
    <property type="entry name" value="Bact_Sigma-Reg"/>
</dbReference>
<evidence type="ECO:0000313" key="6">
    <source>
        <dbReference type="EMBL" id="ASR53215.1"/>
    </source>
</evidence>
<dbReference type="Pfam" id="PF07228">
    <property type="entry name" value="SpoIIE"/>
    <property type="match status" value="1"/>
</dbReference>
<dbReference type="InterPro" id="IPR001932">
    <property type="entry name" value="PPM-type_phosphatase-like_dom"/>
</dbReference>
<evidence type="ECO:0000256" key="3">
    <source>
        <dbReference type="SAM" id="SignalP"/>
    </source>
</evidence>
<dbReference type="Gene3D" id="3.60.40.10">
    <property type="entry name" value="PPM-type phosphatase domain"/>
    <property type="match status" value="1"/>
</dbReference>
<keyword evidence="7" id="KW-1185">Reference proteome</keyword>
<protein>
    <recommendedName>
        <fullName evidence="8">PPM-type phosphatase domain-containing protein</fullName>
    </recommendedName>
</protein>
<keyword evidence="1" id="KW-0378">Hydrolase</keyword>
<dbReference type="SUPFAM" id="SSF81606">
    <property type="entry name" value="PP2C-like"/>
    <property type="match status" value="1"/>
</dbReference>
<feature type="domain" description="CHASE2" evidence="5">
    <location>
        <begin position="46"/>
        <end position="378"/>
    </location>
</feature>
<evidence type="ECO:0000259" key="4">
    <source>
        <dbReference type="SMART" id="SM00331"/>
    </source>
</evidence>
<evidence type="ECO:0008006" key="8">
    <source>
        <dbReference type="Google" id="ProtNLM"/>
    </source>
</evidence>
<feature type="transmembrane region" description="Helical" evidence="2">
    <location>
        <begin position="358"/>
        <end position="379"/>
    </location>
</feature>
<dbReference type="SMART" id="SM01080">
    <property type="entry name" value="CHASE2"/>
    <property type="match status" value="1"/>
</dbReference>
<organism evidence="6 7">
    <name type="scientific">Blastomonas fulva</name>
    <dbReference type="NCBI Taxonomy" id="1550728"/>
    <lineage>
        <taxon>Bacteria</taxon>
        <taxon>Pseudomonadati</taxon>
        <taxon>Pseudomonadota</taxon>
        <taxon>Alphaproteobacteria</taxon>
        <taxon>Sphingomonadales</taxon>
        <taxon>Sphingomonadaceae</taxon>
        <taxon>Blastomonas</taxon>
    </lineage>
</organism>
<dbReference type="PANTHER" id="PTHR43156">
    <property type="entry name" value="STAGE II SPORULATION PROTEIN E-RELATED"/>
    <property type="match status" value="1"/>
</dbReference>
<dbReference type="InterPro" id="IPR007890">
    <property type="entry name" value="CHASE2"/>
</dbReference>
<evidence type="ECO:0000259" key="5">
    <source>
        <dbReference type="SMART" id="SM01080"/>
    </source>
</evidence>
<feature type="transmembrane region" description="Helical" evidence="2">
    <location>
        <begin position="386"/>
        <end position="406"/>
    </location>
</feature>
<proteinExistence type="predicted"/>
<reference evidence="6 7" key="1">
    <citation type="submission" date="2017-03" db="EMBL/GenBank/DDBJ databases">
        <title>Complete genome sequence of Blastomonas fulva degrading microcsystin LR.</title>
        <authorList>
            <person name="Lee H.-g."/>
            <person name="Jin L."/>
            <person name="oh H.-M."/>
        </authorList>
    </citation>
    <scope>NUCLEOTIDE SEQUENCE [LARGE SCALE GENOMIC DNA]</scope>
    <source>
        <strain evidence="6 7">T2</strain>
    </source>
</reference>
<keyword evidence="2" id="KW-0472">Membrane</keyword>